<organism evidence="9 10">
    <name type="scientific">Roseivirga seohaensis subsp. aquiponti</name>
    <dbReference type="NCBI Taxonomy" id="1566026"/>
    <lineage>
        <taxon>Bacteria</taxon>
        <taxon>Pseudomonadati</taxon>
        <taxon>Bacteroidota</taxon>
        <taxon>Cytophagia</taxon>
        <taxon>Cytophagales</taxon>
        <taxon>Roseivirgaceae</taxon>
        <taxon>Roseivirga</taxon>
    </lineage>
</organism>
<accession>A0A0L8ANH7</accession>
<evidence type="ECO:0000313" key="9">
    <source>
        <dbReference type="EMBL" id="KOF03884.1"/>
    </source>
</evidence>
<dbReference type="PANTHER" id="PTHR37397:SF1">
    <property type="entry name" value="LTD DOMAIN-CONTAINING PROTEIN"/>
    <property type="match status" value="1"/>
</dbReference>
<dbReference type="InterPro" id="IPR039005">
    <property type="entry name" value="CSPG_rpt"/>
</dbReference>
<feature type="compositionally biased region" description="Polar residues" evidence="5">
    <location>
        <begin position="659"/>
        <end position="688"/>
    </location>
</feature>
<feature type="region of interest" description="Disordered" evidence="5">
    <location>
        <begin position="653"/>
        <end position="688"/>
    </location>
</feature>
<comment type="similarity">
    <text evidence="1">Belongs to the FRAS1 family.</text>
</comment>
<dbReference type="GO" id="GO:0016020">
    <property type="term" value="C:membrane"/>
    <property type="evidence" value="ECO:0007669"/>
    <property type="project" value="InterPro"/>
</dbReference>
<dbReference type="Gene3D" id="2.60.40.1220">
    <property type="match status" value="1"/>
</dbReference>
<evidence type="ECO:0000259" key="6">
    <source>
        <dbReference type="Pfam" id="PF03160"/>
    </source>
</evidence>
<feature type="domain" description="Bacterial Ig-like" evidence="7">
    <location>
        <begin position="658"/>
        <end position="755"/>
    </location>
</feature>
<evidence type="ECO:0000259" key="8">
    <source>
        <dbReference type="Pfam" id="PF19078"/>
    </source>
</evidence>
<comment type="caution">
    <text evidence="9">The sequence shown here is derived from an EMBL/GenBank/DDBJ whole genome shotgun (WGS) entry which is preliminary data.</text>
</comment>
<keyword evidence="2" id="KW-0732">Signal</keyword>
<dbReference type="RefSeq" id="WP_185096844.1">
    <property type="nucleotide sequence ID" value="NZ_JSVA01000004.1"/>
</dbReference>
<dbReference type="InterPro" id="IPR014755">
    <property type="entry name" value="Cu-Rt/internalin_Ig-like"/>
</dbReference>
<keyword evidence="10" id="KW-1185">Reference proteome</keyword>
<dbReference type="InterPro" id="IPR038081">
    <property type="entry name" value="CalX-like_sf"/>
</dbReference>
<dbReference type="EMBL" id="JSVA01000004">
    <property type="protein sequence ID" value="KOF03884.1"/>
    <property type="molecule type" value="Genomic_DNA"/>
</dbReference>
<dbReference type="Pfam" id="PF19078">
    <property type="entry name" value="Big_12"/>
    <property type="match status" value="1"/>
</dbReference>
<reference evidence="10" key="1">
    <citation type="submission" date="2014-11" db="EMBL/GenBank/DDBJ databases">
        <title>Genome sequencing of Roseivirga sp. D-25.</title>
        <authorList>
            <person name="Selvaratnam C."/>
            <person name="Thevarajoo S."/>
            <person name="Goh K.M."/>
            <person name="Eee R."/>
            <person name="Chan K.-G."/>
            <person name="Chong C.S."/>
        </authorList>
    </citation>
    <scope>NUCLEOTIDE SEQUENCE [LARGE SCALE GENOMIC DNA]</scope>
    <source>
        <strain evidence="10">D-25</strain>
    </source>
</reference>
<dbReference type="InterPro" id="IPR044048">
    <property type="entry name" value="Big_12"/>
</dbReference>
<dbReference type="InterPro" id="IPR013783">
    <property type="entry name" value="Ig-like_fold"/>
</dbReference>
<evidence type="ECO:0000256" key="5">
    <source>
        <dbReference type="SAM" id="MobiDB-lite"/>
    </source>
</evidence>
<evidence type="ECO:0008006" key="11">
    <source>
        <dbReference type="Google" id="ProtNLM"/>
    </source>
</evidence>
<keyword evidence="4" id="KW-0106">Calcium</keyword>
<name>A0A0L8ANH7_9BACT</name>
<dbReference type="InterPro" id="IPR044016">
    <property type="entry name" value="Big_13"/>
</dbReference>
<dbReference type="PANTHER" id="PTHR37397">
    <property type="entry name" value="SI:CH211-183D21.1"/>
    <property type="match status" value="1"/>
</dbReference>
<sequence length="1662" mass="169093">MNLVHIKYKAFSEVFNKRFFLALPFFFFLFLNGSKAQTIGSTITFEAGVARTLIGASTNPSVTNIDGHGLGVSAVTAGNIVTIVVGNSVPGITGGSDLAVIMQATGTNVTSFSYKSDNSANNFSLTSFAFAVATGTTQNITVQGYDNGSAVSGAITKTISSPGVTNFTVTSGDVSASSGWGNIDEIRITMNTPAPANFAIDDVLLAAAVASNNAPTASSFTANPSENLTYTFSASDFGYSDGDGDPLSSVLIEALPTNGTLYLDADNDDVFDGGEAVSVSQQISVANINAGNLQYIQNGSSNTSFQFEVNDGTENSSGNYIATLTMRAVPTVTLSITPTSKSESITTASIVTATLSNAYGANTTVNLSFSGSATGSGVDYTISSSSITVGAGNTTNSIVLTNVPDALYEGNETVIIDISSVSNGTENGTQQRTFTIIDDDSQPNATLEVLPIYNPITDESGGQAYIRGKIDAVAGTTVTIPLSFSGTATGGGTDYSLTGTTITLSPGEIMDSVRVTSQFDGIEEGSETIIVDMGAPTNAVESGTQQVTITINDEDATYPSTTITTGAGNPTNSSPFSVTITFSESVTGFAVGDITVSNGSAGNFAGSGTTYTADITPTGDGAVTVDVGSGAAQDAFGYNNTAATQLSRTYDATAPATPSAPNLTANWDTGTSNSDDITSNTQPRFSGSTEANASIKIISSIDGQVGTSTANGSGNWLQTISGTLSEGTHNITFTATDAAGNESAASAALSIVVDTSNPTLSSSSPADDATGVNTSGNITLTFNENIAFGTGNIEVIDETNGSNSFTIDAASPGTQASISGAVLTINPSSNLDLSSNYSVRIAATAIDDIAGNSYAGITNGTALNFGTNNAPTVTVNTGLTLNEGATELIDSGKLNASDTEGGTLTFTITTATTKGTLFIDTNPSNTFNAGDTELVLNATFTKNDIDSDRIRYVSTTDNDISDSFVFKVSDPDGGELTNQTFNITINPVNDAPTATGVPTDVTVIEDAASNFDLSAVTLVDPDGDALTATLAASAGTFTATSGGGVTISGSGTASLTLAGTAANINTYFDTPANIKYTGASNVSGDNAATFTLNANDATVNPQVGSGNIDITAVNDAPTFTIGANQTVAQNAGAQSINSFITTFDDGDAEATQTVQFNITNNTNATLFTSGPAISATGVLTFTPDATKFGKATISVTISDNGGTANSGVDTSPAQTFDIFVTPTNIKINEVDADDPGTDETEFVELFNGTGGVFSLDGLVLVYFNGADLQSYGTSTDLDGNNIASSDFFVVGNTGVSNLDLDRGVTSFLQNGADAVALYVGNSTDFPNDTPISLDGLVDVLVYGPDNGERSSLVTAFGVVTPYDESSNGNAETESLSRSPDGTGAFVAQAPTPGVTNDVTAPTITSVSVPNNGLYNIGSTFTFTVTVNENVVVTNTPQLPIDIGGVTRQATYQPGLSTTTLLRFQYTIQSGDTDPTDGISLGASLDLNTTGTIKDGAGNNLVLTLPAVPSTAAVLVDGIVPTVTSVSSTKNNGSYKVGEIIAITVTFSEVVNVTPGCVGEVPQLTLETGATDRVVDYTGGTGTNTLTFNYTVQAGDTNSDLDYVATNSLSLNSSFMSDAAGNTPNLTLPVPAAANSLGANKDLVIDTAIPTATVSISDAALKS</sequence>
<keyword evidence="3" id="KW-0677">Repeat</keyword>
<evidence type="ECO:0000256" key="3">
    <source>
        <dbReference type="ARBA" id="ARBA00022737"/>
    </source>
</evidence>
<proteinExistence type="inferred from homology"/>
<dbReference type="SUPFAM" id="SSF141072">
    <property type="entry name" value="CalX-like"/>
    <property type="match status" value="2"/>
</dbReference>
<dbReference type="PROSITE" id="PS51854">
    <property type="entry name" value="CSPG"/>
    <property type="match status" value="1"/>
</dbReference>
<feature type="domain" description="Calx-beta" evidence="6">
    <location>
        <begin position="329"/>
        <end position="440"/>
    </location>
</feature>
<dbReference type="Gene3D" id="2.60.40.10">
    <property type="entry name" value="Immunoglobulins"/>
    <property type="match status" value="1"/>
</dbReference>
<dbReference type="InterPro" id="IPR003644">
    <property type="entry name" value="Calx_beta"/>
</dbReference>
<dbReference type="Pfam" id="PF03160">
    <property type="entry name" value="Calx-beta"/>
    <property type="match status" value="1"/>
</dbReference>
<dbReference type="Pfam" id="PF19077">
    <property type="entry name" value="Big_13"/>
    <property type="match status" value="1"/>
</dbReference>
<feature type="domain" description="Bacterial Ig-like" evidence="8">
    <location>
        <begin position="555"/>
        <end position="645"/>
    </location>
</feature>
<evidence type="ECO:0000259" key="7">
    <source>
        <dbReference type="Pfam" id="PF19077"/>
    </source>
</evidence>
<evidence type="ECO:0000256" key="1">
    <source>
        <dbReference type="ARBA" id="ARBA00005529"/>
    </source>
</evidence>
<dbReference type="GO" id="GO:0007154">
    <property type="term" value="P:cell communication"/>
    <property type="evidence" value="ECO:0007669"/>
    <property type="project" value="InterPro"/>
</dbReference>
<dbReference type="Pfam" id="PF16184">
    <property type="entry name" value="Cadherin_3"/>
    <property type="match status" value="1"/>
</dbReference>
<feature type="non-terminal residue" evidence="9">
    <location>
        <position position="1662"/>
    </location>
</feature>
<dbReference type="Proteomes" id="UP000036908">
    <property type="component" value="Unassembled WGS sequence"/>
</dbReference>
<evidence type="ECO:0000256" key="2">
    <source>
        <dbReference type="ARBA" id="ARBA00022729"/>
    </source>
</evidence>
<protein>
    <recommendedName>
        <fullName evidence="11">Cadherin domain-containing protein</fullName>
    </recommendedName>
</protein>
<evidence type="ECO:0000256" key="4">
    <source>
        <dbReference type="ARBA" id="ARBA00022837"/>
    </source>
</evidence>
<evidence type="ECO:0000313" key="10">
    <source>
        <dbReference type="Proteomes" id="UP000036908"/>
    </source>
</evidence>
<gene>
    <name evidence="9" type="ORF">OB69_02380</name>
</gene>
<dbReference type="Gene3D" id="2.60.40.2030">
    <property type="match status" value="2"/>
</dbReference>